<gene>
    <name evidence="2" type="ORF">CP975_29500</name>
</gene>
<feature type="region of interest" description="Disordered" evidence="1">
    <location>
        <begin position="74"/>
        <end position="95"/>
    </location>
</feature>
<evidence type="ECO:0000313" key="2">
    <source>
        <dbReference type="EMBL" id="QEV21134.1"/>
    </source>
</evidence>
<dbReference type="OrthoDB" id="4316573at2"/>
<proteinExistence type="predicted"/>
<dbReference type="RefSeq" id="WP_055530771.1">
    <property type="nucleotide sequence ID" value="NZ_CP023695.1"/>
</dbReference>
<evidence type="ECO:0000256" key="1">
    <source>
        <dbReference type="SAM" id="MobiDB-lite"/>
    </source>
</evidence>
<sequence length="384" mass="41944">MPNRYVKLAGFDRDLDLTKPDLGVAGGAVLLERLLADRRLPVAVRGLTCAEICETLGYTEPMYLYRRRGRVVASHTRSDAQDRHRGGGESDEHKAYKERAVRAAEEGGHHATAERASRDRKIRSDVLIRGANGVLLGFESQLSPVNPREIAARDAAARRAGLVDAWQTDSRALAEALVVPWLRTDKLPFELIVRRDSPLPFRGGVRRIDLVRCDERFPGPCPRKGTGKCGRWHPTTRPAEVPFDSFIREAASGLYVRATVKVKRTAFEFWTPAADHAAFRDATAGEPPSGVAYPRRAKNVMGEGDPTCRVRTPAVDNAHDVPLADIPGPRVPRSKLAGTPTAAGSALYRGQCGAGVTKCGAPARFYACGWRCDRHRPGATGSEI</sequence>
<dbReference type="KEGG" id="salw:CP975_29500"/>
<dbReference type="EMBL" id="CP023695">
    <property type="protein sequence ID" value="QEV21134.1"/>
    <property type="molecule type" value="Genomic_DNA"/>
</dbReference>
<reference evidence="2 3" key="1">
    <citation type="submission" date="2017-09" db="EMBL/GenBank/DDBJ databases">
        <authorList>
            <person name="Lee N."/>
            <person name="Cho B.-K."/>
        </authorList>
    </citation>
    <scope>NUCLEOTIDE SEQUENCE [LARGE SCALE GENOMIC DNA]</scope>
    <source>
        <strain evidence="2 3">ATCC 12461</strain>
    </source>
</reference>
<keyword evidence="3" id="KW-1185">Reference proteome</keyword>
<protein>
    <submittedName>
        <fullName evidence="2">Uncharacterized protein</fullName>
    </submittedName>
</protein>
<feature type="compositionally biased region" description="Basic and acidic residues" evidence="1">
    <location>
        <begin position="76"/>
        <end position="95"/>
    </location>
</feature>
<evidence type="ECO:0000313" key="3">
    <source>
        <dbReference type="Proteomes" id="UP000326553"/>
    </source>
</evidence>
<accession>A0A5J6HQT5</accession>
<dbReference type="Proteomes" id="UP000326553">
    <property type="component" value="Chromosome"/>
</dbReference>
<dbReference type="AlphaFoldDB" id="A0A5J6HQT5"/>
<feature type="region of interest" description="Disordered" evidence="1">
    <location>
        <begin position="319"/>
        <end position="340"/>
    </location>
</feature>
<name>A0A5J6HQT5_STRAD</name>
<organism evidence="2 3">
    <name type="scientific">Streptomyces alboniger</name>
    <dbReference type="NCBI Taxonomy" id="132473"/>
    <lineage>
        <taxon>Bacteria</taxon>
        <taxon>Bacillati</taxon>
        <taxon>Actinomycetota</taxon>
        <taxon>Actinomycetes</taxon>
        <taxon>Kitasatosporales</taxon>
        <taxon>Streptomycetaceae</taxon>
        <taxon>Streptomyces</taxon>
        <taxon>Streptomyces aurantiacus group</taxon>
    </lineage>
</organism>